<organism evidence="8 9">
    <name type="scientific">Neolewinella antarctica</name>
    <dbReference type="NCBI Taxonomy" id="442734"/>
    <lineage>
        <taxon>Bacteria</taxon>
        <taxon>Pseudomonadati</taxon>
        <taxon>Bacteroidota</taxon>
        <taxon>Saprospiria</taxon>
        <taxon>Saprospirales</taxon>
        <taxon>Lewinellaceae</taxon>
        <taxon>Neolewinella</taxon>
    </lineage>
</organism>
<dbReference type="InterPro" id="IPR037066">
    <property type="entry name" value="Plug_dom_sf"/>
</dbReference>
<evidence type="ECO:0000313" key="9">
    <source>
        <dbReference type="Proteomes" id="UP000770785"/>
    </source>
</evidence>
<gene>
    <name evidence="8" type="ORF">GGR27_000363</name>
</gene>
<evidence type="ECO:0000259" key="6">
    <source>
        <dbReference type="Pfam" id="PF00593"/>
    </source>
</evidence>
<dbReference type="InterPro" id="IPR012910">
    <property type="entry name" value="Plug_dom"/>
</dbReference>
<name>A0ABX0X6P2_9BACT</name>
<evidence type="ECO:0000256" key="5">
    <source>
        <dbReference type="SAM" id="SignalP"/>
    </source>
</evidence>
<dbReference type="Gene3D" id="2.170.130.10">
    <property type="entry name" value="TonB-dependent receptor, plug domain"/>
    <property type="match status" value="1"/>
</dbReference>
<comment type="caution">
    <text evidence="8">The sequence shown here is derived from an EMBL/GenBank/DDBJ whole genome shotgun (WGS) entry which is preliminary data.</text>
</comment>
<dbReference type="PANTHER" id="PTHR40980">
    <property type="entry name" value="PLUG DOMAIN-CONTAINING PROTEIN"/>
    <property type="match status" value="1"/>
</dbReference>
<dbReference type="Pfam" id="PF13715">
    <property type="entry name" value="CarbopepD_reg_2"/>
    <property type="match status" value="1"/>
</dbReference>
<dbReference type="InterPro" id="IPR036942">
    <property type="entry name" value="Beta-barrel_TonB_sf"/>
</dbReference>
<feature type="chain" id="PRO_5046717924" description="TonB-dependent receptor" evidence="5">
    <location>
        <begin position="27"/>
        <end position="898"/>
    </location>
</feature>
<dbReference type="Gene3D" id="2.40.170.20">
    <property type="entry name" value="TonB-dependent receptor, beta-barrel domain"/>
    <property type="match status" value="1"/>
</dbReference>
<dbReference type="Gene3D" id="2.60.40.1120">
    <property type="entry name" value="Carboxypeptidase-like, regulatory domain"/>
    <property type="match status" value="1"/>
</dbReference>
<dbReference type="Pfam" id="PF00593">
    <property type="entry name" value="TonB_dep_Rec_b-barrel"/>
    <property type="match status" value="1"/>
</dbReference>
<feature type="domain" description="TonB-dependent receptor-like beta-barrel" evidence="6">
    <location>
        <begin position="405"/>
        <end position="848"/>
    </location>
</feature>
<feature type="signal peptide" evidence="5">
    <location>
        <begin position="1"/>
        <end position="26"/>
    </location>
</feature>
<keyword evidence="2 4" id="KW-0472">Membrane</keyword>
<dbReference type="InterPro" id="IPR008969">
    <property type="entry name" value="CarboxyPept-like_regulatory"/>
</dbReference>
<dbReference type="Pfam" id="PF07715">
    <property type="entry name" value="Plug"/>
    <property type="match status" value="1"/>
</dbReference>
<keyword evidence="3" id="KW-0998">Cell outer membrane</keyword>
<keyword evidence="4" id="KW-0798">TonB box</keyword>
<comment type="subcellular location">
    <subcellularLocation>
        <location evidence="1 4">Cell outer membrane</location>
    </subcellularLocation>
</comment>
<accession>A0ABX0X6P2</accession>
<dbReference type="PANTHER" id="PTHR40980:SF4">
    <property type="entry name" value="TONB-DEPENDENT RECEPTOR-LIKE BETA-BARREL DOMAIN-CONTAINING PROTEIN"/>
    <property type="match status" value="1"/>
</dbReference>
<evidence type="ECO:0000256" key="4">
    <source>
        <dbReference type="RuleBase" id="RU003357"/>
    </source>
</evidence>
<dbReference type="SUPFAM" id="SSF56935">
    <property type="entry name" value="Porins"/>
    <property type="match status" value="1"/>
</dbReference>
<dbReference type="Proteomes" id="UP000770785">
    <property type="component" value="Unassembled WGS sequence"/>
</dbReference>
<keyword evidence="9" id="KW-1185">Reference proteome</keyword>
<sequence length="898" mass="99838">MRLSPLLCTRVRALFLCFACALTVNLAGQEAAVEGHVNDAEGTPLIGATVRVVGSVIGTTTDLDGRYDIEVPPGNIRLLYTYLGYQNLDTLVIVANGDRDIELNVIMRLSTANNLPELIVTSSRATGQLQALRNQQSALSVQTIIHSELFNQYPDITIAETVSRMPGVSIIRGVGEGQIVQVRGLPEQYTAVSLNGQRLPTIQPEADQEGTLDLIQSNLVEEVRVIKARTADMDGDAIGGTVDFRIRQPERKFEFLAQGGVGQNFGFDAGGNQGTGVTQLAGVLNSEIADEKLYALLAGSYLRQGRGTQQQIYDFVEGADGTRTISDARPNEVERLTERRGFVGGIELRPSIYNRLRIGFSSASTDEDITHRQLFARNLPDGASDLARRTSSWNKEKRLELLSLEVENNFPRTRLDYQLSFSQTSETLTDRLSSIAAARNGQTTFSEKALLDAQAASPFPGDALRLSETRQENIELREVVALFSVNVTRYLNKKKTSYLKSGVRYRSKDRNYGVFTANVPAPASPPVTLGSGEFPDLPEEPLVTELPDLREEGLRYSAQQRIWAGYAMFAANFTSRFSASAGVRYEGLEVDTYETDLDTFSFTEGSWLPNLNLTYRTNSTTKVRQVRQLRLSAYQAVARVNYSSFISGRRLPLIALDEFSRGNKGLRNTTSDNLDLTFERYGRRDGLVTVGLYYKRLKNPTLRVSTTDLTGVIPVYDTRLVNTASAELAGLEIGFYQNLGFLGLESGWRWFNLNGNYNFNALSAESRTFNFDSFTLPQAPRQTANLSVVYNNSAKGISVVVATNFRDRIFDRVLDNRTVYRNSVFSLDLAADYRFYGDFSVYLRANNISDHPFREYFGEPNDDDSNLRSDARYGAWGVIGIRYQPRGLPKRGLADGSR</sequence>
<keyword evidence="5" id="KW-0732">Signal</keyword>
<evidence type="ECO:0000256" key="1">
    <source>
        <dbReference type="ARBA" id="ARBA00004442"/>
    </source>
</evidence>
<protein>
    <recommendedName>
        <fullName evidence="10">TonB-dependent receptor</fullName>
    </recommendedName>
</protein>
<dbReference type="EMBL" id="JAATJH010000001">
    <property type="protein sequence ID" value="NJC24882.1"/>
    <property type="molecule type" value="Genomic_DNA"/>
</dbReference>
<evidence type="ECO:0000259" key="7">
    <source>
        <dbReference type="Pfam" id="PF07715"/>
    </source>
</evidence>
<proteinExistence type="inferred from homology"/>
<evidence type="ECO:0008006" key="10">
    <source>
        <dbReference type="Google" id="ProtNLM"/>
    </source>
</evidence>
<evidence type="ECO:0000313" key="8">
    <source>
        <dbReference type="EMBL" id="NJC24882.1"/>
    </source>
</evidence>
<dbReference type="SUPFAM" id="SSF49464">
    <property type="entry name" value="Carboxypeptidase regulatory domain-like"/>
    <property type="match status" value="1"/>
</dbReference>
<comment type="similarity">
    <text evidence="4">Belongs to the TonB-dependent receptor family.</text>
</comment>
<dbReference type="RefSeq" id="WP_168035682.1">
    <property type="nucleotide sequence ID" value="NZ_JAATJH010000001.1"/>
</dbReference>
<feature type="domain" description="TonB-dependent receptor plug" evidence="7">
    <location>
        <begin position="136"/>
        <end position="241"/>
    </location>
</feature>
<evidence type="ECO:0000256" key="2">
    <source>
        <dbReference type="ARBA" id="ARBA00023136"/>
    </source>
</evidence>
<reference evidence="8 9" key="1">
    <citation type="submission" date="2020-03" db="EMBL/GenBank/DDBJ databases">
        <title>Genomic Encyclopedia of Type Strains, Phase IV (KMG-IV): sequencing the most valuable type-strain genomes for metagenomic binning, comparative biology and taxonomic classification.</title>
        <authorList>
            <person name="Goeker M."/>
        </authorList>
    </citation>
    <scope>NUCLEOTIDE SEQUENCE [LARGE SCALE GENOMIC DNA]</scope>
    <source>
        <strain evidence="8 9">DSM 105096</strain>
    </source>
</reference>
<dbReference type="InterPro" id="IPR000531">
    <property type="entry name" value="Beta-barrel_TonB"/>
</dbReference>
<evidence type="ECO:0000256" key="3">
    <source>
        <dbReference type="ARBA" id="ARBA00023237"/>
    </source>
</evidence>